<reference evidence="2" key="1">
    <citation type="submission" date="2019-02" db="EMBL/GenBank/DDBJ databases">
        <authorList>
            <person name="Gruber-Vodicka R. H."/>
            <person name="Seah K. B. B."/>
        </authorList>
    </citation>
    <scope>NUCLEOTIDE SEQUENCE</scope>
    <source>
        <strain evidence="2">BECK_BZ123</strain>
    </source>
</reference>
<proteinExistence type="predicted"/>
<protein>
    <submittedName>
        <fullName evidence="2">Uncharacterized protein</fullName>
    </submittedName>
</protein>
<sequence>MKQNGCCMISKRNYHGVRLMNSRIPCKCVFHIMLGLRGGKKRGQENKLGFFFSPAGAGSSVGRCRAGAPLSGSILVRGGQPGKANSRQRRSPYGLSTKRRPSSTWRMVHTSRAPTRSFRKARSMAPTWDTFTTEGLERPDERAVRWNQSSAFNASDFHAFCCVAGLVL</sequence>
<accession>A0A450ZD67</accession>
<dbReference type="AlphaFoldDB" id="A0A450ZD67"/>
<organism evidence="2">
    <name type="scientific">Candidatus Kentrum sp. TC</name>
    <dbReference type="NCBI Taxonomy" id="2126339"/>
    <lineage>
        <taxon>Bacteria</taxon>
        <taxon>Pseudomonadati</taxon>
        <taxon>Pseudomonadota</taxon>
        <taxon>Gammaproteobacteria</taxon>
        <taxon>Candidatus Kentrum</taxon>
    </lineage>
</organism>
<evidence type="ECO:0000313" key="2">
    <source>
        <dbReference type="EMBL" id="VFK51725.1"/>
    </source>
</evidence>
<evidence type="ECO:0000256" key="1">
    <source>
        <dbReference type="SAM" id="MobiDB-lite"/>
    </source>
</evidence>
<feature type="region of interest" description="Disordered" evidence="1">
    <location>
        <begin position="75"/>
        <end position="101"/>
    </location>
</feature>
<name>A0A450ZD67_9GAMM</name>
<dbReference type="EMBL" id="CAADFS010000138">
    <property type="protein sequence ID" value="VFK51725.1"/>
    <property type="molecule type" value="Genomic_DNA"/>
</dbReference>
<gene>
    <name evidence="2" type="ORF">BECKTC1821D_GA0114238_11384</name>
</gene>